<dbReference type="CDD" id="cd02440">
    <property type="entry name" value="AdoMet_MTases"/>
    <property type="match status" value="1"/>
</dbReference>
<comment type="caution">
    <text evidence="2">The sequence shown here is derived from an EMBL/GenBank/DDBJ whole genome shotgun (WGS) entry which is preliminary data.</text>
</comment>
<accession>A0A1F7WSP4</accession>
<reference evidence="2 3" key="1">
    <citation type="journal article" date="2016" name="Nat. Commun.">
        <title>Thousands of microbial genomes shed light on interconnected biogeochemical processes in an aquifer system.</title>
        <authorList>
            <person name="Anantharaman K."/>
            <person name="Brown C.T."/>
            <person name="Hug L.A."/>
            <person name="Sharon I."/>
            <person name="Castelle C.J."/>
            <person name="Probst A.J."/>
            <person name="Thomas B.C."/>
            <person name="Singh A."/>
            <person name="Wilkins M.J."/>
            <person name="Karaoz U."/>
            <person name="Brodie E.L."/>
            <person name="Williams K.H."/>
            <person name="Hubbard S.S."/>
            <person name="Banfield J.F."/>
        </authorList>
    </citation>
    <scope>NUCLEOTIDE SEQUENCE [LARGE SCALE GENOMIC DNA]</scope>
</reference>
<gene>
    <name evidence="2" type="ORF">A2125_01415</name>
</gene>
<sequence>MKRSDFTRGSAEAWDEVWKGAERLYSDAPITQNQVFEHLKIATLSRIFLDGRLAGRREAFKMLEVGCGTAFVSLYFAKKGADVVCLDTNENILKVAEANFKKENVRGRFVVGNAEKLPFTDNSFDLVASFGLLEHFKDPSIAINEMVRVTKNGGVFFADIVPKRFSCQTLGNFFNLIASFLFWTTKGLPSKGWQKGIRNIRPLYFENSLSWREYQKIIEAAGVKNVKFSGNRPFPRLTLPTKLDRIYASIIKVFMPFWRWFDSKGGVFAVYWGAGWWFWGKK</sequence>
<organism evidence="2 3">
    <name type="scientific">Candidatus Woesebacteria bacterium GWB1_43_5</name>
    <dbReference type="NCBI Taxonomy" id="1802474"/>
    <lineage>
        <taxon>Bacteria</taxon>
        <taxon>Candidatus Woeseibacteriota</taxon>
    </lineage>
</organism>
<dbReference type="GO" id="GO:0008757">
    <property type="term" value="F:S-adenosylmethionine-dependent methyltransferase activity"/>
    <property type="evidence" value="ECO:0007669"/>
    <property type="project" value="InterPro"/>
</dbReference>
<dbReference type="PANTHER" id="PTHR43591">
    <property type="entry name" value="METHYLTRANSFERASE"/>
    <property type="match status" value="1"/>
</dbReference>
<dbReference type="Proteomes" id="UP000178812">
    <property type="component" value="Unassembled WGS sequence"/>
</dbReference>
<evidence type="ECO:0000313" key="2">
    <source>
        <dbReference type="EMBL" id="OGM05803.1"/>
    </source>
</evidence>
<dbReference type="AlphaFoldDB" id="A0A1F7WSP4"/>
<dbReference type="Gene3D" id="3.40.50.150">
    <property type="entry name" value="Vaccinia Virus protein VP39"/>
    <property type="match status" value="1"/>
</dbReference>
<dbReference type="Pfam" id="PF08241">
    <property type="entry name" value="Methyltransf_11"/>
    <property type="match status" value="1"/>
</dbReference>
<dbReference type="InterPro" id="IPR029063">
    <property type="entry name" value="SAM-dependent_MTases_sf"/>
</dbReference>
<dbReference type="EMBL" id="MGFM01000020">
    <property type="protein sequence ID" value="OGM05803.1"/>
    <property type="molecule type" value="Genomic_DNA"/>
</dbReference>
<dbReference type="SUPFAM" id="SSF53335">
    <property type="entry name" value="S-adenosyl-L-methionine-dependent methyltransferases"/>
    <property type="match status" value="1"/>
</dbReference>
<feature type="domain" description="Methyltransferase type 11" evidence="1">
    <location>
        <begin position="63"/>
        <end position="157"/>
    </location>
</feature>
<proteinExistence type="predicted"/>
<dbReference type="InterPro" id="IPR013216">
    <property type="entry name" value="Methyltransf_11"/>
</dbReference>
<name>A0A1F7WSP4_9BACT</name>
<protein>
    <recommendedName>
        <fullName evidence="1">Methyltransferase type 11 domain-containing protein</fullName>
    </recommendedName>
</protein>
<evidence type="ECO:0000259" key="1">
    <source>
        <dbReference type="Pfam" id="PF08241"/>
    </source>
</evidence>
<evidence type="ECO:0000313" key="3">
    <source>
        <dbReference type="Proteomes" id="UP000178812"/>
    </source>
</evidence>